<protein>
    <submittedName>
        <fullName evidence="1">Uncharacterized protein</fullName>
    </submittedName>
</protein>
<reference evidence="2" key="1">
    <citation type="journal article" date="2022" name="Mol. Ecol. Resour.">
        <title>The genomes of chicory, endive, great burdock and yacon provide insights into Asteraceae palaeo-polyploidization history and plant inulin production.</title>
        <authorList>
            <person name="Fan W."/>
            <person name="Wang S."/>
            <person name="Wang H."/>
            <person name="Wang A."/>
            <person name="Jiang F."/>
            <person name="Liu H."/>
            <person name="Zhao H."/>
            <person name="Xu D."/>
            <person name="Zhang Y."/>
        </authorList>
    </citation>
    <scope>NUCLEOTIDE SEQUENCE [LARGE SCALE GENOMIC DNA]</scope>
    <source>
        <strain evidence="2">cv. Niubang</strain>
    </source>
</reference>
<accession>A0ACB9B944</accession>
<dbReference type="Proteomes" id="UP001055879">
    <property type="component" value="Linkage Group LG06"/>
</dbReference>
<keyword evidence="2" id="KW-1185">Reference proteome</keyword>
<dbReference type="EMBL" id="CM042052">
    <property type="protein sequence ID" value="KAI3718449.1"/>
    <property type="molecule type" value="Genomic_DNA"/>
</dbReference>
<organism evidence="1 2">
    <name type="scientific">Arctium lappa</name>
    <name type="common">Greater burdock</name>
    <name type="synonym">Lappa major</name>
    <dbReference type="NCBI Taxonomy" id="4217"/>
    <lineage>
        <taxon>Eukaryota</taxon>
        <taxon>Viridiplantae</taxon>
        <taxon>Streptophyta</taxon>
        <taxon>Embryophyta</taxon>
        <taxon>Tracheophyta</taxon>
        <taxon>Spermatophyta</taxon>
        <taxon>Magnoliopsida</taxon>
        <taxon>eudicotyledons</taxon>
        <taxon>Gunneridae</taxon>
        <taxon>Pentapetalae</taxon>
        <taxon>asterids</taxon>
        <taxon>campanulids</taxon>
        <taxon>Asterales</taxon>
        <taxon>Asteraceae</taxon>
        <taxon>Carduoideae</taxon>
        <taxon>Cardueae</taxon>
        <taxon>Arctiinae</taxon>
        <taxon>Arctium</taxon>
    </lineage>
</organism>
<comment type="caution">
    <text evidence="1">The sequence shown here is derived from an EMBL/GenBank/DDBJ whole genome shotgun (WGS) entry which is preliminary data.</text>
</comment>
<evidence type="ECO:0000313" key="1">
    <source>
        <dbReference type="EMBL" id="KAI3718449.1"/>
    </source>
</evidence>
<reference evidence="1 2" key="2">
    <citation type="journal article" date="2022" name="Mol. Ecol. Resour.">
        <title>The genomes of chicory, endive, great burdock and yacon provide insights into Asteraceae paleo-polyploidization history and plant inulin production.</title>
        <authorList>
            <person name="Fan W."/>
            <person name="Wang S."/>
            <person name="Wang H."/>
            <person name="Wang A."/>
            <person name="Jiang F."/>
            <person name="Liu H."/>
            <person name="Zhao H."/>
            <person name="Xu D."/>
            <person name="Zhang Y."/>
        </authorList>
    </citation>
    <scope>NUCLEOTIDE SEQUENCE [LARGE SCALE GENOMIC DNA]</scope>
    <source>
        <strain evidence="2">cv. Niubang</strain>
    </source>
</reference>
<sequence>MDSACASRRTRLLLTDSQGTNTTTVIYATQFRFFLKTYKPYKRYYISNVVVTKADPRFLVSMYPHSWTLNSRTLLEEHIEQIPPVLPCTFQFTPFAELAKHAEMESHQSDRCQMLPKKRPIILTLWNHFADNEGQILENLIDPPAMIFGLRLKVSSFNGLSLTTRNGSGILINPPVSEDLQLNNRYIPTDDRYHENRSEIEKLLDQKAFRNMDALLPPPKQIDIIPIATYLANLKTQKTS</sequence>
<name>A0ACB9B944_ARCLA</name>
<gene>
    <name evidence="1" type="ORF">L6452_19321</name>
</gene>
<evidence type="ECO:0000313" key="2">
    <source>
        <dbReference type="Proteomes" id="UP001055879"/>
    </source>
</evidence>
<proteinExistence type="predicted"/>